<dbReference type="InterPro" id="IPR002657">
    <property type="entry name" value="BilAc:Na_symport/Acr3"/>
</dbReference>
<sequence length="285" mass="30372">MSQMLLTVALPMALAWMMLCVGMTLSIADFKRVSQYPFKVIAALLAQLVGLPLLAYGIITLLGLPEPVAVGLWLLALAPGGASSNAITHLSGGDSALSITITAISSVVIPFTMPVMFTLFMPELSLAIPLKTAILQLTVVTLLPVLVGMGLRHYTDETWFTSFAEKAGKSALWALFFTVIITVTANTEVFHLFASKATLAVVALCLLGMALGALIARVMGEKTAIVKTFAIEVGVQNAGTAIFAAVILLGRPEFAITPLLYGILMNIPAFGLIYLYRMQQRKVLA</sequence>
<reference evidence="6 7" key="1">
    <citation type="submission" date="2018-01" db="EMBL/GenBank/DDBJ databases">
        <title>Whole genome sequencing of Histamine producing bacteria.</title>
        <authorList>
            <person name="Butler K."/>
        </authorList>
    </citation>
    <scope>NUCLEOTIDE SEQUENCE [LARGE SCALE GENOMIC DNA]</scope>
    <source>
        <strain evidence="6 7">DSM 24669</strain>
    </source>
</reference>
<keyword evidence="2 5" id="KW-0812">Transmembrane</keyword>
<feature type="transmembrane region" description="Helical" evidence="5">
    <location>
        <begin position="68"/>
        <end position="87"/>
    </location>
</feature>
<organism evidence="6 7">
    <name type="scientific">Photobacterium swingsii</name>
    <dbReference type="NCBI Taxonomy" id="680026"/>
    <lineage>
        <taxon>Bacteria</taxon>
        <taxon>Pseudomonadati</taxon>
        <taxon>Pseudomonadota</taxon>
        <taxon>Gammaproteobacteria</taxon>
        <taxon>Vibrionales</taxon>
        <taxon>Vibrionaceae</taxon>
        <taxon>Photobacterium</taxon>
    </lineage>
</organism>
<accession>A0A0J8VBR0</accession>
<evidence type="ECO:0000256" key="5">
    <source>
        <dbReference type="SAM" id="Phobius"/>
    </source>
</evidence>
<evidence type="ECO:0000256" key="2">
    <source>
        <dbReference type="ARBA" id="ARBA00022692"/>
    </source>
</evidence>
<evidence type="ECO:0000313" key="6">
    <source>
        <dbReference type="EMBL" id="PSW26761.1"/>
    </source>
</evidence>
<dbReference type="EMBL" id="PYLZ01000001">
    <property type="protein sequence ID" value="PSW26761.1"/>
    <property type="molecule type" value="Genomic_DNA"/>
</dbReference>
<dbReference type="InterPro" id="IPR038770">
    <property type="entry name" value="Na+/solute_symporter_sf"/>
</dbReference>
<feature type="transmembrane region" description="Helical" evidence="5">
    <location>
        <begin position="6"/>
        <end position="28"/>
    </location>
</feature>
<dbReference type="RefSeq" id="WP_048898766.1">
    <property type="nucleotide sequence ID" value="NZ_AP024852.1"/>
</dbReference>
<dbReference type="PANTHER" id="PTHR10361">
    <property type="entry name" value="SODIUM-BILE ACID COTRANSPORTER"/>
    <property type="match status" value="1"/>
</dbReference>
<feature type="transmembrane region" description="Helical" evidence="5">
    <location>
        <begin position="40"/>
        <end position="62"/>
    </location>
</feature>
<feature type="transmembrane region" description="Helical" evidence="5">
    <location>
        <begin position="199"/>
        <end position="217"/>
    </location>
</feature>
<keyword evidence="3 5" id="KW-1133">Transmembrane helix</keyword>
<evidence type="ECO:0000256" key="4">
    <source>
        <dbReference type="ARBA" id="ARBA00023136"/>
    </source>
</evidence>
<feature type="transmembrane region" description="Helical" evidence="5">
    <location>
        <begin position="133"/>
        <end position="151"/>
    </location>
</feature>
<dbReference type="STRING" id="680026.AB733_10780"/>
<protein>
    <submittedName>
        <fullName evidence="6">Bile acid:sodium symporter family protein</fullName>
    </submittedName>
</protein>
<evidence type="ECO:0000313" key="7">
    <source>
        <dbReference type="Proteomes" id="UP000240481"/>
    </source>
</evidence>
<dbReference type="PANTHER" id="PTHR10361:SF28">
    <property type="entry name" value="P3 PROTEIN-RELATED"/>
    <property type="match status" value="1"/>
</dbReference>
<feature type="transmembrane region" description="Helical" evidence="5">
    <location>
        <begin position="172"/>
        <end position="193"/>
    </location>
</feature>
<dbReference type="Pfam" id="PF01758">
    <property type="entry name" value="SBF"/>
    <property type="match status" value="1"/>
</dbReference>
<dbReference type="Gene3D" id="1.20.1530.20">
    <property type="match status" value="1"/>
</dbReference>
<comment type="caution">
    <text evidence="6">The sequence shown here is derived from an EMBL/GenBank/DDBJ whole genome shotgun (WGS) entry which is preliminary data.</text>
</comment>
<comment type="subcellular location">
    <subcellularLocation>
        <location evidence="1">Membrane</location>
        <topology evidence="1">Multi-pass membrane protein</topology>
    </subcellularLocation>
</comment>
<evidence type="ECO:0000256" key="3">
    <source>
        <dbReference type="ARBA" id="ARBA00022989"/>
    </source>
</evidence>
<dbReference type="InterPro" id="IPR004710">
    <property type="entry name" value="Bilac:Na_transpt"/>
</dbReference>
<dbReference type="Proteomes" id="UP000240481">
    <property type="component" value="Unassembled WGS sequence"/>
</dbReference>
<feature type="transmembrane region" description="Helical" evidence="5">
    <location>
        <begin position="255"/>
        <end position="276"/>
    </location>
</feature>
<evidence type="ECO:0000256" key="1">
    <source>
        <dbReference type="ARBA" id="ARBA00004141"/>
    </source>
</evidence>
<keyword evidence="7" id="KW-1185">Reference proteome</keyword>
<keyword evidence="4 5" id="KW-0472">Membrane</keyword>
<feature type="transmembrane region" description="Helical" evidence="5">
    <location>
        <begin position="229"/>
        <end position="249"/>
    </location>
</feature>
<gene>
    <name evidence="6" type="ORF">C9I94_01900</name>
</gene>
<feature type="transmembrane region" description="Helical" evidence="5">
    <location>
        <begin position="99"/>
        <end position="121"/>
    </location>
</feature>
<name>A0A0J8VBR0_9GAMM</name>
<proteinExistence type="predicted"/>
<dbReference type="AlphaFoldDB" id="A0A0J8VBR0"/>
<dbReference type="GO" id="GO:0016020">
    <property type="term" value="C:membrane"/>
    <property type="evidence" value="ECO:0007669"/>
    <property type="project" value="UniProtKB-SubCell"/>
</dbReference>
<dbReference type="OrthoDB" id="9806785at2"/>